<protein>
    <submittedName>
        <fullName evidence="2">PROTEIN PLASTID TRANSCRIPTIONALLY ACTIVE 7</fullName>
    </submittedName>
</protein>
<dbReference type="PROSITE" id="PS50005">
    <property type="entry name" value="TPR"/>
    <property type="match status" value="1"/>
</dbReference>
<gene>
    <name evidence="2" type="ORF">OIU79_025246</name>
</gene>
<evidence type="ECO:0000313" key="3">
    <source>
        <dbReference type="Proteomes" id="UP001151532"/>
    </source>
</evidence>
<dbReference type="GO" id="GO:0042793">
    <property type="term" value="P:plastid transcription"/>
    <property type="evidence" value="ECO:0007669"/>
    <property type="project" value="InterPro"/>
</dbReference>
<reference evidence="2" key="2">
    <citation type="journal article" date="2023" name="Int. J. Mol. Sci.">
        <title>De Novo Assembly and Annotation of 11 Diverse Shrub Willow (Salix) Genomes Reveals Novel Gene Organization in Sex-Linked Regions.</title>
        <authorList>
            <person name="Hyden B."/>
            <person name="Feng K."/>
            <person name="Yates T.B."/>
            <person name="Jawdy S."/>
            <person name="Cereghino C."/>
            <person name="Smart L.B."/>
            <person name="Muchero W."/>
        </authorList>
    </citation>
    <scope>NUCLEOTIDE SEQUENCE</scope>
    <source>
        <tissue evidence="2">Shoot tip</tissue>
    </source>
</reference>
<feature type="repeat" description="TPR" evidence="1">
    <location>
        <begin position="152"/>
        <end position="185"/>
    </location>
</feature>
<name>A0A9Q0W4G3_SALPP</name>
<dbReference type="AlphaFoldDB" id="A0A9Q0W4G3"/>
<evidence type="ECO:0000256" key="1">
    <source>
        <dbReference type="PROSITE-ProRule" id="PRU00339"/>
    </source>
</evidence>
<accession>A0A9Q0W4G3</accession>
<dbReference type="InterPro" id="IPR019734">
    <property type="entry name" value="TPR_rpt"/>
</dbReference>
<proteinExistence type="predicted"/>
<dbReference type="Gene3D" id="1.25.40.10">
    <property type="entry name" value="Tetratricopeptide repeat domain"/>
    <property type="match status" value="2"/>
</dbReference>
<dbReference type="PANTHER" id="PTHR37257:SF1">
    <property type="entry name" value="PROTEIN PLASTID TRANSCRIPTIONALLY ACTIVE 7"/>
    <property type="match status" value="1"/>
</dbReference>
<dbReference type="EMBL" id="JAPFFK010000006">
    <property type="protein sequence ID" value="KAJ6760352.1"/>
    <property type="molecule type" value="Genomic_DNA"/>
</dbReference>
<keyword evidence="1" id="KW-0802">TPR repeat</keyword>
<dbReference type="SUPFAM" id="SSF48452">
    <property type="entry name" value="TPR-like"/>
    <property type="match status" value="2"/>
</dbReference>
<dbReference type="PANTHER" id="PTHR37257">
    <property type="entry name" value="PROTEIN PLASTID TRANSCRIPTIONALLY ACTIVE 7"/>
    <property type="match status" value="1"/>
</dbReference>
<reference evidence="2" key="1">
    <citation type="submission" date="2022-11" db="EMBL/GenBank/DDBJ databases">
        <authorList>
            <person name="Hyden B.L."/>
            <person name="Feng K."/>
            <person name="Yates T."/>
            <person name="Jawdy S."/>
            <person name="Smart L.B."/>
            <person name="Muchero W."/>
        </authorList>
    </citation>
    <scope>NUCLEOTIDE SEQUENCE</scope>
    <source>
        <tissue evidence="2">Shoot tip</tissue>
    </source>
</reference>
<dbReference type="GO" id="GO:0000427">
    <property type="term" value="C:plastid-encoded plastid RNA polymerase complex"/>
    <property type="evidence" value="ECO:0007669"/>
    <property type="project" value="InterPro"/>
</dbReference>
<dbReference type="InterPro" id="IPR011990">
    <property type="entry name" value="TPR-like_helical_dom_sf"/>
</dbReference>
<evidence type="ECO:0000313" key="2">
    <source>
        <dbReference type="EMBL" id="KAJ6760352.1"/>
    </source>
</evidence>
<dbReference type="SMART" id="SM00028">
    <property type="entry name" value="TPR"/>
    <property type="match status" value="6"/>
</dbReference>
<organism evidence="2 3">
    <name type="scientific">Salix purpurea</name>
    <name type="common">Purple osier willow</name>
    <dbReference type="NCBI Taxonomy" id="77065"/>
    <lineage>
        <taxon>Eukaryota</taxon>
        <taxon>Viridiplantae</taxon>
        <taxon>Streptophyta</taxon>
        <taxon>Embryophyta</taxon>
        <taxon>Tracheophyta</taxon>
        <taxon>Spermatophyta</taxon>
        <taxon>Magnoliopsida</taxon>
        <taxon>eudicotyledons</taxon>
        <taxon>Gunneridae</taxon>
        <taxon>Pentapetalae</taxon>
        <taxon>rosids</taxon>
        <taxon>fabids</taxon>
        <taxon>Malpighiales</taxon>
        <taxon>Salicaceae</taxon>
        <taxon>Saliceae</taxon>
        <taxon>Salix</taxon>
    </lineage>
</organism>
<dbReference type="OrthoDB" id="771227at2759"/>
<dbReference type="Pfam" id="PF13424">
    <property type="entry name" value="TPR_12"/>
    <property type="match status" value="2"/>
</dbReference>
<dbReference type="InterPro" id="IPR038958">
    <property type="entry name" value="PTAC7"/>
</dbReference>
<sequence>MIPTTTVAQHWMLKTFASAGSLNAEVECQENHISSGFSTSNDFRRSKTVADSSSKPSDGVDDFERQLQELFDEVKMMIKMGNKNDAVDLLQANYEFVKEQINAGSRGIEEAATLDIIALGYMAIGNLKSVGFILNKLDEVVENLKDDEPLLDSVLIHMGSMYSALGKFEKSMHAYQRVIATLERKHGKGSAFLVSPLLGMAKILGSIGKATTAIEVYQRVISILESSRGAESKDLVVPLSGLGNLLIKEGRATDAESLFNRILSIYKESYGEYDGRFGMALCSVAHVKCATGNAEEAINLYRKALQVIKDADYMALDDSIMERMRIDLAELLHVVGRGNEGRELLEECLLITEKYKGKDHPSSVTHLINLATSYSQSKNYVEAERLLRTSLEIMMKSVRPDDSSITFPMLHLAVTLYRLNQDVEAEQLALEVLRIREKAFGKDSLPVGEALDCLVSIQTRLGKSEAELLELLKRVLKIQEKEFGYESEESHTEPKMAASALSFAFSSLSLPNSSLCSFPDKFQVVSKLQKNSGRGRRVWRRRKLTKEDDLLRYKLERVPFLEEQVRKIKEGGKLLTMDIHKLLLSEDNRFDFVNEVAAEAIEYVENNRDEYGGKKKAILHVLSNRMNDAGYSRPVAYEESDPFLPGPTFLRQELE</sequence>
<comment type="caution">
    <text evidence="2">The sequence shown here is derived from an EMBL/GenBank/DDBJ whole genome shotgun (WGS) entry which is preliminary data.</text>
</comment>
<dbReference type="Proteomes" id="UP001151532">
    <property type="component" value="Chromosome 15Z"/>
</dbReference>
<dbReference type="Pfam" id="PF13374">
    <property type="entry name" value="TPR_10"/>
    <property type="match status" value="2"/>
</dbReference>
<keyword evidence="3" id="KW-1185">Reference proteome</keyword>